<name>A0A845AYX4_9SPHN</name>
<dbReference type="InterPro" id="IPR008523">
    <property type="entry name" value="DUF805"/>
</dbReference>
<feature type="transmembrane region" description="Helical" evidence="1">
    <location>
        <begin position="99"/>
        <end position="126"/>
    </location>
</feature>
<feature type="transmembrane region" description="Helical" evidence="1">
    <location>
        <begin position="63"/>
        <end position="87"/>
    </location>
</feature>
<feature type="transmembrane region" description="Helical" evidence="1">
    <location>
        <begin position="21"/>
        <end position="43"/>
    </location>
</feature>
<proteinExistence type="predicted"/>
<dbReference type="RefSeq" id="WP_160754772.1">
    <property type="nucleotide sequence ID" value="NZ_WTYL01000001.1"/>
</dbReference>
<keyword evidence="3" id="KW-1185">Reference proteome</keyword>
<dbReference type="OrthoDB" id="9812349at2"/>
<keyword evidence="1" id="KW-0472">Membrane</keyword>
<dbReference type="Pfam" id="PF05656">
    <property type="entry name" value="DUF805"/>
    <property type="match status" value="1"/>
</dbReference>
<dbReference type="EMBL" id="WTYL01000001">
    <property type="protein sequence ID" value="MXP43128.1"/>
    <property type="molecule type" value="Genomic_DNA"/>
</dbReference>
<sequence length="149" mass="16746">MDWMILPLKRYVDFSGRSRRMEYWMFALFTITVYILCFALMFAGGFDLAAIENETIPEGPGPLFYLGAGLVSIFALGIIIPSIALNVRRLHDRDMSGWWYLGFIVLANVPFVGLLVVIGYLVLMFLPGTPGPNRFGEDPKDPTQASVFE</sequence>
<dbReference type="AlphaFoldDB" id="A0A845AYX4"/>
<comment type="caution">
    <text evidence="2">The sequence shown here is derived from an EMBL/GenBank/DDBJ whole genome shotgun (WGS) entry which is preliminary data.</text>
</comment>
<accession>A0A845AYX4</accession>
<keyword evidence="1" id="KW-1133">Transmembrane helix</keyword>
<evidence type="ECO:0000313" key="3">
    <source>
        <dbReference type="Proteomes" id="UP000431922"/>
    </source>
</evidence>
<dbReference type="PANTHER" id="PTHR34980">
    <property type="entry name" value="INNER MEMBRANE PROTEIN-RELATED-RELATED"/>
    <property type="match status" value="1"/>
</dbReference>
<dbReference type="PANTHER" id="PTHR34980:SF2">
    <property type="entry name" value="INNER MEMBRANE PROTEIN YHAH-RELATED"/>
    <property type="match status" value="1"/>
</dbReference>
<gene>
    <name evidence="2" type="ORF">GRI65_01505</name>
</gene>
<evidence type="ECO:0000256" key="1">
    <source>
        <dbReference type="SAM" id="Phobius"/>
    </source>
</evidence>
<dbReference type="GO" id="GO:0005886">
    <property type="term" value="C:plasma membrane"/>
    <property type="evidence" value="ECO:0007669"/>
    <property type="project" value="TreeGrafter"/>
</dbReference>
<protein>
    <submittedName>
        <fullName evidence="2">DUF805 domain-containing protein</fullName>
    </submittedName>
</protein>
<organism evidence="2 3">
    <name type="scientific">Allopontixanthobacter sediminis</name>
    <dbReference type="NCBI Taxonomy" id="1689985"/>
    <lineage>
        <taxon>Bacteria</taxon>
        <taxon>Pseudomonadati</taxon>
        <taxon>Pseudomonadota</taxon>
        <taxon>Alphaproteobacteria</taxon>
        <taxon>Sphingomonadales</taxon>
        <taxon>Erythrobacteraceae</taxon>
        <taxon>Allopontixanthobacter</taxon>
    </lineage>
</organism>
<dbReference type="Proteomes" id="UP000431922">
    <property type="component" value="Unassembled WGS sequence"/>
</dbReference>
<reference evidence="2 3" key="1">
    <citation type="submission" date="2019-12" db="EMBL/GenBank/DDBJ databases">
        <title>Genomic-based taxomic classification of the family Erythrobacteraceae.</title>
        <authorList>
            <person name="Xu L."/>
        </authorList>
    </citation>
    <scope>NUCLEOTIDE SEQUENCE [LARGE SCALE GENOMIC DNA]</scope>
    <source>
        <strain evidence="2 3">KCTC 42453</strain>
    </source>
</reference>
<evidence type="ECO:0000313" key="2">
    <source>
        <dbReference type="EMBL" id="MXP43128.1"/>
    </source>
</evidence>
<keyword evidence="1" id="KW-0812">Transmembrane</keyword>